<organism evidence="3 4">
    <name type="scientific">Pelagimonas phthalicica</name>
    <dbReference type="NCBI Taxonomy" id="1037362"/>
    <lineage>
        <taxon>Bacteria</taxon>
        <taxon>Pseudomonadati</taxon>
        <taxon>Pseudomonadota</taxon>
        <taxon>Alphaproteobacteria</taxon>
        <taxon>Rhodobacterales</taxon>
        <taxon>Roseobacteraceae</taxon>
        <taxon>Pelagimonas</taxon>
    </lineage>
</organism>
<evidence type="ECO:0000256" key="1">
    <source>
        <dbReference type="SAM" id="MobiDB-lite"/>
    </source>
</evidence>
<dbReference type="GO" id="GO:0008999">
    <property type="term" value="F:protein-N-terminal-alanine acetyltransferase activity"/>
    <property type="evidence" value="ECO:0007669"/>
    <property type="project" value="TreeGrafter"/>
</dbReference>
<dbReference type="Proteomes" id="UP000225972">
    <property type="component" value="Unassembled WGS sequence"/>
</dbReference>
<gene>
    <name evidence="3" type="ORF">TRP8649_01198</name>
</gene>
<feature type="region of interest" description="Disordered" evidence="1">
    <location>
        <begin position="1"/>
        <end position="20"/>
    </location>
</feature>
<accession>A0A238JB78</accession>
<evidence type="ECO:0000313" key="3">
    <source>
        <dbReference type="EMBL" id="SMX27096.1"/>
    </source>
</evidence>
<feature type="domain" description="N-acetyltransferase" evidence="2">
    <location>
        <begin position="36"/>
        <end position="191"/>
    </location>
</feature>
<evidence type="ECO:0000259" key="2">
    <source>
        <dbReference type="PROSITE" id="PS51186"/>
    </source>
</evidence>
<keyword evidence="3" id="KW-0808">Transferase</keyword>
<sequence>MSLADLSATGQPVGQKVDGEFPCPVPPHHPLVGRFGQLVPLAETHSDGLFDAFAADQTGRGWTYLPIDPWADRAVARAWCAQNATSRDPQFYCIQDLDGVPLGFCSYLRIAPEVGSIEVGYIHFSPLMQKQALATEVMFLMMQNAFDLGYRRYEWKCDALNAPSRAAAQRLGFTYEGTFRQATLYKGRNRDTAWFSIIDTEWPALKTRFERWLSPNNFTTSGQQITSLNQI</sequence>
<dbReference type="FunFam" id="3.40.630.30:FF:000047">
    <property type="entry name" value="Acetyltransferase, GNAT family"/>
    <property type="match status" value="1"/>
</dbReference>
<dbReference type="InterPro" id="IPR051908">
    <property type="entry name" value="Ribosomal_N-acetyltransferase"/>
</dbReference>
<name>A0A238JB78_9RHOB</name>
<protein>
    <submittedName>
        <fullName evidence="3">Ribosomal-protein-L7/L12-serine acetyltransferase</fullName>
    </submittedName>
</protein>
<proteinExistence type="predicted"/>
<dbReference type="GO" id="GO:0005737">
    <property type="term" value="C:cytoplasm"/>
    <property type="evidence" value="ECO:0007669"/>
    <property type="project" value="TreeGrafter"/>
</dbReference>
<dbReference type="AlphaFoldDB" id="A0A238JB78"/>
<reference evidence="4" key="1">
    <citation type="submission" date="2017-05" db="EMBL/GenBank/DDBJ databases">
        <authorList>
            <person name="Rodrigo-Torres L."/>
            <person name="Arahal R. D."/>
            <person name="Lucena T."/>
        </authorList>
    </citation>
    <scope>NUCLEOTIDE SEQUENCE [LARGE SCALE GENOMIC DNA]</scope>
    <source>
        <strain evidence="4">CECT 8649</strain>
    </source>
</reference>
<dbReference type="Pfam" id="PF13302">
    <property type="entry name" value="Acetyltransf_3"/>
    <property type="match status" value="1"/>
</dbReference>
<dbReference type="Gene3D" id="3.40.630.30">
    <property type="match status" value="1"/>
</dbReference>
<dbReference type="GO" id="GO:1990189">
    <property type="term" value="F:protein N-terminal-serine acetyltransferase activity"/>
    <property type="evidence" value="ECO:0007669"/>
    <property type="project" value="TreeGrafter"/>
</dbReference>
<keyword evidence="4" id="KW-1185">Reference proteome</keyword>
<dbReference type="SUPFAM" id="SSF55729">
    <property type="entry name" value="Acyl-CoA N-acyltransferases (Nat)"/>
    <property type="match status" value="1"/>
</dbReference>
<dbReference type="PROSITE" id="PS51186">
    <property type="entry name" value="GNAT"/>
    <property type="match status" value="1"/>
</dbReference>
<dbReference type="InterPro" id="IPR016181">
    <property type="entry name" value="Acyl_CoA_acyltransferase"/>
</dbReference>
<dbReference type="PANTHER" id="PTHR43441:SF2">
    <property type="entry name" value="FAMILY ACETYLTRANSFERASE, PUTATIVE (AFU_ORTHOLOGUE AFUA_7G00850)-RELATED"/>
    <property type="match status" value="1"/>
</dbReference>
<dbReference type="PANTHER" id="PTHR43441">
    <property type="entry name" value="RIBOSOMAL-PROTEIN-SERINE ACETYLTRANSFERASE"/>
    <property type="match status" value="1"/>
</dbReference>
<dbReference type="InterPro" id="IPR000182">
    <property type="entry name" value="GNAT_dom"/>
</dbReference>
<evidence type="ECO:0000313" key="4">
    <source>
        <dbReference type="Proteomes" id="UP000225972"/>
    </source>
</evidence>
<dbReference type="EMBL" id="FXXP01000001">
    <property type="protein sequence ID" value="SMX27096.1"/>
    <property type="molecule type" value="Genomic_DNA"/>
</dbReference>